<dbReference type="EMBL" id="GBRH01168987">
    <property type="protein sequence ID" value="JAE28909.1"/>
    <property type="molecule type" value="Transcribed_RNA"/>
</dbReference>
<name>A0A0A9GZE1_ARUDO</name>
<reference evidence="1" key="2">
    <citation type="journal article" date="2015" name="Data Brief">
        <title>Shoot transcriptome of the giant reed, Arundo donax.</title>
        <authorList>
            <person name="Barrero R.A."/>
            <person name="Guerrero F.D."/>
            <person name="Moolhuijzen P."/>
            <person name="Goolsby J.A."/>
            <person name="Tidwell J."/>
            <person name="Bellgard S.E."/>
            <person name="Bellgard M.I."/>
        </authorList>
    </citation>
    <scope>NUCLEOTIDE SEQUENCE</scope>
    <source>
        <tissue evidence="1">Shoot tissue taken approximately 20 cm above the soil surface</tissue>
    </source>
</reference>
<protein>
    <submittedName>
        <fullName evidence="1">Uncharacterized protein</fullName>
    </submittedName>
</protein>
<organism evidence="1">
    <name type="scientific">Arundo donax</name>
    <name type="common">Giant reed</name>
    <name type="synonym">Donax arundinaceus</name>
    <dbReference type="NCBI Taxonomy" id="35708"/>
    <lineage>
        <taxon>Eukaryota</taxon>
        <taxon>Viridiplantae</taxon>
        <taxon>Streptophyta</taxon>
        <taxon>Embryophyta</taxon>
        <taxon>Tracheophyta</taxon>
        <taxon>Spermatophyta</taxon>
        <taxon>Magnoliopsida</taxon>
        <taxon>Liliopsida</taxon>
        <taxon>Poales</taxon>
        <taxon>Poaceae</taxon>
        <taxon>PACMAD clade</taxon>
        <taxon>Arundinoideae</taxon>
        <taxon>Arundineae</taxon>
        <taxon>Arundo</taxon>
    </lineage>
</organism>
<accession>A0A0A9GZE1</accession>
<evidence type="ECO:0000313" key="1">
    <source>
        <dbReference type="EMBL" id="JAE28909.1"/>
    </source>
</evidence>
<sequence>METDLAIGLRSSFQAELKSAQDGSLLPAGVAGPPAAAFGGERVWSVAIASREKGEEEG</sequence>
<reference evidence="1" key="1">
    <citation type="submission" date="2014-09" db="EMBL/GenBank/DDBJ databases">
        <authorList>
            <person name="Magalhaes I.L.F."/>
            <person name="Oliveira U."/>
            <person name="Santos F.R."/>
            <person name="Vidigal T.H.D.A."/>
            <person name="Brescovit A.D."/>
            <person name="Santos A.J."/>
        </authorList>
    </citation>
    <scope>NUCLEOTIDE SEQUENCE</scope>
    <source>
        <tissue evidence="1">Shoot tissue taken approximately 20 cm above the soil surface</tissue>
    </source>
</reference>
<proteinExistence type="predicted"/>
<dbReference type="AlphaFoldDB" id="A0A0A9GZE1"/>